<dbReference type="GO" id="GO:0005777">
    <property type="term" value="C:peroxisome"/>
    <property type="evidence" value="ECO:0007669"/>
    <property type="project" value="TreeGrafter"/>
</dbReference>
<feature type="compositionally biased region" description="Polar residues" evidence="2">
    <location>
        <begin position="1"/>
        <end position="12"/>
    </location>
</feature>
<protein>
    <submittedName>
        <fullName evidence="4 5">Coiled-coil domain-containing protein 33-like</fullName>
    </submittedName>
</protein>
<keyword evidence="3" id="KW-1185">Reference proteome</keyword>
<gene>
    <name evidence="4 5 6" type="primary">LOC115210185</name>
</gene>
<dbReference type="RefSeq" id="XP_036358380.1">
    <property type="nucleotide sequence ID" value="XM_036502487.1"/>
</dbReference>
<accession>A0A6P7S8I0</accession>
<organism evidence="3 5">
    <name type="scientific">Octopus sinensis</name>
    <name type="common">East Asian common octopus</name>
    <dbReference type="NCBI Taxonomy" id="2607531"/>
    <lineage>
        <taxon>Eukaryota</taxon>
        <taxon>Metazoa</taxon>
        <taxon>Spiralia</taxon>
        <taxon>Lophotrochozoa</taxon>
        <taxon>Mollusca</taxon>
        <taxon>Cephalopoda</taxon>
        <taxon>Coleoidea</taxon>
        <taxon>Octopodiformes</taxon>
        <taxon>Octopoda</taxon>
        <taxon>Incirrata</taxon>
        <taxon>Octopodidae</taxon>
        <taxon>Octopus</taxon>
    </lineage>
</organism>
<reference evidence="4 5" key="1">
    <citation type="submission" date="2025-08" db="UniProtKB">
        <authorList>
            <consortium name="RefSeq"/>
        </authorList>
    </citation>
    <scope>IDENTIFICATION</scope>
</reference>
<feature type="region of interest" description="Disordered" evidence="2">
    <location>
        <begin position="1"/>
        <end position="23"/>
    </location>
</feature>
<dbReference type="PANTHER" id="PTHR21623">
    <property type="entry name" value="SPERIOLIN-BINDING FACTOR"/>
    <property type="match status" value="1"/>
</dbReference>
<dbReference type="RefSeq" id="XP_029634500.1">
    <property type="nucleotide sequence ID" value="XM_029778640.2"/>
</dbReference>
<feature type="coiled-coil region" evidence="1">
    <location>
        <begin position="215"/>
        <end position="294"/>
    </location>
</feature>
<dbReference type="AlphaFoldDB" id="A0A6P7S8I0"/>
<keyword evidence="1" id="KW-0175">Coiled coil</keyword>
<dbReference type="KEGG" id="osn:115210185"/>
<evidence type="ECO:0000313" key="6">
    <source>
        <dbReference type="RefSeq" id="XP_036358380.1"/>
    </source>
</evidence>
<proteinExistence type="predicted"/>
<evidence type="ECO:0000256" key="2">
    <source>
        <dbReference type="SAM" id="MobiDB-lite"/>
    </source>
</evidence>
<evidence type="ECO:0000313" key="4">
    <source>
        <dbReference type="RefSeq" id="XP_029634499.1"/>
    </source>
</evidence>
<dbReference type="Proteomes" id="UP000515154">
    <property type="component" value="Linkage group LG4"/>
</dbReference>
<sequence length="340" mass="39699">MTTEGPSDTTGVEQHKPDSPFNSREFWSPWFNNSHRENPVRLSDELQPHDELKRYRQAVRRMGEDILALNSQVAQLQAANIQLQNIVARHENLTDFHIEYSNIDGITKAEMMENYAALKLKMISQTNELNNYKQKIVQLQNEIIKKNDQEKYYLRLSEAHKNQQNLIQRLQEKSKKIYGLEDVCVKQEKVIECLQNKIENQITASKLCNEKLRQSSSLKLRNKQLAEECDKLRDELNQELLSKSADQEKFELYDIIKENELKIAALEEQLISNNEEWKKEKADLMVELNEAKHGFVRGVEMTLPLVMESIHKDQRSTNIVEPRGCSRTAAHRQQRVGSNR</sequence>
<evidence type="ECO:0000313" key="5">
    <source>
        <dbReference type="RefSeq" id="XP_029634500.1"/>
    </source>
</evidence>
<dbReference type="RefSeq" id="XP_029634499.1">
    <property type="nucleotide sequence ID" value="XM_029778639.2"/>
</dbReference>
<dbReference type="PANTHER" id="PTHR21623:SF2">
    <property type="entry name" value="COILED-COIL DOMAIN-CONTAINING PROTEIN 33"/>
    <property type="match status" value="1"/>
</dbReference>
<evidence type="ECO:0000313" key="3">
    <source>
        <dbReference type="Proteomes" id="UP000515154"/>
    </source>
</evidence>
<feature type="coiled-coil region" evidence="1">
    <location>
        <begin position="73"/>
        <end position="176"/>
    </location>
</feature>
<evidence type="ECO:0000256" key="1">
    <source>
        <dbReference type="SAM" id="Coils"/>
    </source>
</evidence>
<dbReference type="InterPro" id="IPR039889">
    <property type="entry name" value="CCD33"/>
</dbReference>
<name>A0A6P7S8I0_9MOLL</name>